<keyword evidence="2" id="KW-0489">Methyltransferase</keyword>
<evidence type="ECO:0000313" key="9">
    <source>
        <dbReference type="Ensembl" id="ENSLOCP00000003116.1"/>
    </source>
</evidence>
<dbReference type="GeneTree" id="ENSGT00940000162413"/>
<dbReference type="GO" id="GO:0047429">
    <property type="term" value="F:nucleoside triphosphate diphosphatase activity"/>
    <property type="evidence" value="ECO:0000318"/>
    <property type="project" value="GO_Central"/>
</dbReference>
<dbReference type="HAMAP" id="MF_00528">
    <property type="entry name" value="Maf"/>
    <property type="match status" value="1"/>
</dbReference>
<dbReference type="InterPro" id="IPR029063">
    <property type="entry name" value="SAM-dependent_MTases_sf"/>
</dbReference>
<name>W5M408_LEPOC</name>
<reference evidence="9" key="3">
    <citation type="submission" date="2025-09" db="UniProtKB">
        <authorList>
            <consortium name="Ensembl"/>
        </authorList>
    </citation>
    <scope>IDENTIFICATION</scope>
</reference>
<dbReference type="HOGENOM" id="CLU_032774_0_0_1"/>
<feature type="domain" description="O-methyltransferase dimerisation" evidence="8">
    <location>
        <begin position="301"/>
        <end position="382"/>
    </location>
</feature>
<dbReference type="Gene3D" id="1.10.10.10">
    <property type="entry name" value="Winged helix-like DNA-binding domain superfamily/Winged helix DNA-binding domain"/>
    <property type="match status" value="1"/>
</dbReference>
<dbReference type="SUPFAM" id="SSF52972">
    <property type="entry name" value="ITPase-like"/>
    <property type="match status" value="1"/>
</dbReference>
<dbReference type="AlphaFoldDB" id="W5M408"/>
<dbReference type="InterPro" id="IPR003697">
    <property type="entry name" value="Maf-like"/>
</dbReference>
<evidence type="ECO:0000256" key="3">
    <source>
        <dbReference type="ARBA" id="ARBA00022679"/>
    </source>
</evidence>
<dbReference type="PANTHER" id="PTHR43213:SF5">
    <property type="entry name" value="BIFUNCTIONAL DTTP_UTP PYROPHOSPHATASE_METHYLTRANSFERASE PROTEIN-RELATED"/>
    <property type="match status" value="1"/>
</dbReference>
<dbReference type="FunFam" id="1.10.10.10:FF:000358">
    <property type="entry name" value="Acetylserotonin O-methyltransferase"/>
    <property type="match status" value="1"/>
</dbReference>
<keyword evidence="4" id="KW-0949">S-adenosyl-L-methionine</keyword>
<comment type="cofactor">
    <cofactor evidence="1">
        <name>a divalent metal cation</name>
        <dbReference type="ChEBI" id="CHEBI:60240"/>
    </cofactor>
</comment>
<dbReference type="OMA" id="VLCHEKD"/>
<dbReference type="InterPro" id="IPR016461">
    <property type="entry name" value="COMT-like"/>
</dbReference>
<dbReference type="EMBL" id="AHAT01025057">
    <property type="status" value="NOT_ANNOTATED_CDS"/>
    <property type="molecule type" value="Genomic_DNA"/>
</dbReference>
<feature type="domain" description="O-methyltransferase C-terminal" evidence="7">
    <location>
        <begin position="508"/>
        <end position="612"/>
    </location>
</feature>
<keyword evidence="3" id="KW-0808">Transferase</keyword>
<keyword evidence="10" id="KW-1185">Reference proteome</keyword>
<accession>W5M408</accession>
<protein>
    <submittedName>
        <fullName evidence="9">Acetylserotonin O-methyltransferase-like</fullName>
    </submittedName>
</protein>
<dbReference type="GO" id="GO:0008171">
    <property type="term" value="F:O-methyltransferase activity"/>
    <property type="evidence" value="ECO:0007669"/>
    <property type="project" value="InterPro"/>
</dbReference>
<dbReference type="Pfam" id="PF00891">
    <property type="entry name" value="Methyltransf_2"/>
    <property type="match status" value="1"/>
</dbReference>
<dbReference type="InterPro" id="IPR036388">
    <property type="entry name" value="WH-like_DNA-bd_sf"/>
</dbReference>
<dbReference type="InterPro" id="IPR029001">
    <property type="entry name" value="ITPase-like_fam"/>
</dbReference>
<dbReference type="Gene3D" id="3.40.50.150">
    <property type="entry name" value="Vaccinia Virus protein VP39"/>
    <property type="match status" value="2"/>
</dbReference>
<sequence>MVLNPVISKLGGKLVVLASASPRRREILTNVGLRFEVVPSWFKETLDKSLFKAPYEYAVETAKQKALEVARRMQFKHLKTPDIVIGADTVVTVDGCILEKPVDKQDAYRMLSRLSGKEHSVYTGVVIIHCNSESGEEVEYDIVDFYEETKVRFAELSEEMLWEYIHSGEPMDKAGGYGIQALGGMLVEYVHGDFLNVVGFPLNHFCKTLGEIYNPPSKNEVKRVKYDSIPSVETFESPGDLENGLLACEGEREAEEPDQKDGGKSENESRSSASPQWGSVAPTGAQGQTGWKPVFPHRIANLLDGFKASKVLFAASKLKVFDLLSHPEGLRVAEVAEKIPASVVGTERLLDAAVSLGLLEKSRQGDSVVFKNTEEASRYLVSTSEYSLHGYIMHCNDHVWPLFGHLEHAIREGTSQNERAFGKKSDRLFERVADITNLLSKQQRKGRCSKAMWSICSTLCSTQEGTLIARFRAACTVIVPSCKRKPRLSRCNSARNAMQTFEKISQRKKPYMSQVDFDVNVITGDFFKDDLPKADLYILARILHDLPEEKIHILLSKLSKMCTPGCGLLVAEIFLDEERKVPCRALLQALGMCEGSQRSAPDYSQLLKTYGFTEVHVKHTGNFLDAILCVKQ</sequence>
<dbReference type="NCBIfam" id="TIGR00172">
    <property type="entry name" value="maf"/>
    <property type="match status" value="1"/>
</dbReference>
<evidence type="ECO:0000259" key="8">
    <source>
        <dbReference type="Pfam" id="PF08100"/>
    </source>
</evidence>
<dbReference type="SUPFAM" id="SSF46785">
    <property type="entry name" value="Winged helix' DNA-binding domain"/>
    <property type="match status" value="1"/>
</dbReference>
<organism evidence="9 10">
    <name type="scientific">Lepisosteus oculatus</name>
    <name type="common">Spotted gar</name>
    <dbReference type="NCBI Taxonomy" id="7918"/>
    <lineage>
        <taxon>Eukaryota</taxon>
        <taxon>Metazoa</taxon>
        <taxon>Chordata</taxon>
        <taxon>Craniata</taxon>
        <taxon>Vertebrata</taxon>
        <taxon>Euteleostomi</taxon>
        <taxon>Actinopterygii</taxon>
        <taxon>Neopterygii</taxon>
        <taxon>Holostei</taxon>
        <taxon>Semionotiformes</taxon>
        <taxon>Lepisosteidae</taxon>
        <taxon>Lepisosteus</taxon>
    </lineage>
</organism>
<dbReference type="InterPro" id="IPR036390">
    <property type="entry name" value="WH_DNA-bd_sf"/>
</dbReference>
<dbReference type="Pfam" id="PF02545">
    <property type="entry name" value="Maf"/>
    <property type="match status" value="1"/>
</dbReference>
<reference evidence="9" key="2">
    <citation type="submission" date="2025-08" db="UniProtKB">
        <authorList>
            <consortium name="Ensembl"/>
        </authorList>
    </citation>
    <scope>IDENTIFICATION</scope>
</reference>
<evidence type="ECO:0000256" key="4">
    <source>
        <dbReference type="ARBA" id="ARBA00022691"/>
    </source>
</evidence>
<keyword evidence="5" id="KW-0378">Hydrolase</keyword>
<dbReference type="Proteomes" id="UP000018468">
    <property type="component" value="Linkage group LG17"/>
</dbReference>
<evidence type="ECO:0000256" key="5">
    <source>
        <dbReference type="ARBA" id="ARBA00022801"/>
    </source>
</evidence>
<evidence type="ECO:0000256" key="6">
    <source>
        <dbReference type="SAM" id="MobiDB-lite"/>
    </source>
</evidence>
<dbReference type="Gene3D" id="3.90.950.10">
    <property type="match status" value="1"/>
</dbReference>
<dbReference type="PROSITE" id="PS51683">
    <property type="entry name" value="SAM_OMT_II"/>
    <property type="match status" value="1"/>
</dbReference>
<evidence type="ECO:0000313" key="10">
    <source>
        <dbReference type="Proteomes" id="UP000018468"/>
    </source>
</evidence>
<evidence type="ECO:0000259" key="7">
    <source>
        <dbReference type="Pfam" id="PF00891"/>
    </source>
</evidence>
<evidence type="ECO:0000256" key="2">
    <source>
        <dbReference type="ARBA" id="ARBA00022603"/>
    </source>
</evidence>
<feature type="compositionally biased region" description="Basic and acidic residues" evidence="6">
    <location>
        <begin position="257"/>
        <end position="269"/>
    </location>
</feature>
<dbReference type="eggNOG" id="KOG1509">
    <property type="taxonomic scope" value="Eukaryota"/>
</dbReference>
<dbReference type="STRING" id="7918.ENSLOCP00000003116"/>
<dbReference type="Ensembl" id="ENSLOCT00000003123.1">
    <property type="protein sequence ID" value="ENSLOCP00000003116.1"/>
    <property type="gene ID" value="ENSLOCG00000002631.1"/>
</dbReference>
<dbReference type="CDD" id="cd00555">
    <property type="entry name" value="Maf"/>
    <property type="match status" value="1"/>
</dbReference>
<dbReference type="InParanoid" id="W5M408"/>
<proteinExistence type="inferred from homology"/>
<evidence type="ECO:0000256" key="1">
    <source>
        <dbReference type="ARBA" id="ARBA00001968"/>
    </source>
</evidence>
<dbReference type="PANTHER" id="PTHR43213">
    <property type="entry name" value="BIFUNCTIONAL DTTP/UTP PYROPHOSPHATASE/METHYLTRANSFERASE PROTEIN-RELATED"/>
    <property type="match status" value="1"/>
</dbReference>
<dbReference type="InterPro" id="IPR001077">
    <property type="entry name" value="COMT_C"/>
</dbReference>
<dbReference type="InterPro" id="IPR012967">
    <property type="entry name" value="COMT_dimerisation"/>
</dbReference>
<dbReference type="eggNOG" id="KOG3178">
    <property type="taxonomic scope" value="Eukaryota"/>
</dbReference>
<feature type="region of interest" description="Disordered" evidence="6">
    <location>
        <begin position="252"/>
        <end position="289"/>
    </location>
</feature>
<dbReference type="Pfam" id="PF08100">
    <property type="entry name" value="Dimerisation"/>
    <property type="match status" value="1"/>
</dbReference>
<dbReference type="GO" id="GO:0032259">
    <property type="term" value="P:methylation"/>
    <property type="evidence" value="ECO:0007669"/>
    <property type="project" value="UniProtKB-KW"/>
</dbReference>
<reference evidence="10" key="1">
    <citation type="submission" date="2011-12" db="EMBL/GenBank/DDBJ databases">
        <title>The Draft Genome of Lepisosteus oculatus.</title>
        <authorList>
            <consortium name="The Broad Institute Genome Assembly &amp; Analysis Group"/>
            <consortium name="Computational R&amp;D Group"/>
            <consortium name="and Sequencing Platform"/>
            <person name="Di Palma F."/>
            <person name="Alfoldi J."/>
            <person name="Johnson J."/>
            <person name="Berlin A."/>
            <person name="Gnerre S."/>
            <person name="Jaffe D."/>
            <person name="MacCallum I."/>
            <person name="Young S."/>
            <person name="Walker B.J."/>
            <person name="Lander E.S."/>
            <person name="Lindblad-Toh K."/>
        </authorList>
    </citation>
    <scope>NUCLEOTIDE SEQUENCE [LARGE SCALE GENOMIC DNA]</scope>
</reference>
<dbReference type="FunFam" id="3.90.950.10:FF:000020">
    <property type="entry name" value="Probable bifunctional dTTP/UTP pyrophosphatase/methyltransferase protein"/>
    <property type="match status" value="1"/>
</dbReference>
<dbReference type="EMBL" id="AHAT01025056">
    <property type="status" value="NOT_ANNOTATED_CDS"/>
    <property type="molecule type" value="Genomic_DNA"/>
</dbReference>
<dbReference type="SUPFAM" id="SSF53335">
    <property type="entry name" value="S-adenosyl-L-methionine-dependent methyltransferases"/>
    <property type="match status" value="1"/>
</dbReference>
<dbReference type="Bgee" id="ENSLOCG00000002631">
    <property type="expression patterns" value="Expressed in intestine and 13 other cell types or tissues"/>
</dbReference>
<dbReference type="GO" id="GO:0046983">
    <property type="term" value="F:protein dimerization activity"/>
    <property type="evidence" value="ECO:0007669"/>
    <property type="project" value="InterPro"/>
</dbReference>